<reference evidence="3" key="2">
    <citation type="submission" date="2020-09" db="EMBL/GenBank/DDBJ databases">
        <authorList>
            <person name="Sun Q."/>
            <person name="Ohkuma M."/>
        </authorList>
    </citation>
    <scope>NUCLEOTIDE SEQUENCE</scope>
    <source>
        <strain evidence="3">JCM 4391</strain>
    </source>
</reference>
<name>A0A918I469_9ACTN</name>
<dbReference type="PANTHER" id="PTHR13847:SF289">
    <property type="entry name" value="GLYCINE OXIDASE"/>
    <property type="match status" value="1"/>
</dbReference>
<feature type="domain" description="FAD dependent oxidoreductase" evidence="2">
    <location>
        <begin position="9"/>
        <end position="372"/>
    </location>
</feature>
<dbReference type="Gene3D" id="3.50.50.60">
    <property type="entry name" value="FAD/NAD(P)-binding domain"/>
    <property type="match status" value="1"/>
</dbReference>
<evidence type="ECO:0000256" key="1">
    <source>
        <dbReference type="ARBA" id="ARBA00023002"/>
    </source>
</evidence>
<dbReference type="GO" id="GO:0005737">
    <property type="term" value="C:cytoplasm"/>
    <property type="evidence" value="ECO:0007669"/>
    <property type="project" value="TreeGrafter"/>
</dbReference>
<dbReference type="InterPro" id="IPR036188">
    <property type="entry name" value="FAD/NAD-bd_sf"/>
</dbReference>
<dbReference type="SUPFAM" id="SSF51905">
    <property type="entry name" value="FAD/NAD(P)-binding domain"/>
    <property type="match status" value="1"/>
</dbReference>
<organism evidence="3 4">
    <name type="scientific">Streptomyces lavendofoliae</name>
    <dbReference type="NCBI Taxonomy" id="67314"/>
    <lineage>
        <taxon>Bacteria</taxon>
        <taxon>Bacillati</taxon>
        <taxon>Actinomycetota</taxon>
        <taxon>Actinomycetes</taxon>
        <taxon>Kitasatosporales</taxon>
        <taxon>Streptomycetaceae</taxon>
        <taxon>Streptomyces</taxon>
    </lineage>
</organism>
<evidence type="ECO:0000313" key="3">
    <source>
        <dbReference type="EMBL" id="GGU66324.1"/>
    </source>
</evidence>
<evidence type="ECO:0000313" key="4">
    <source>
        <dbReference type="Proteomes" id="UP000636661"/>
    </source>
</evidence>
<keyword evidence="4" id="KW-1185">Reference proteome</keyword>
<dbReference type="InterPro" id="IPR006076">
    <property type="entry name" value="FAD-dep_OxRdtase"/>
</dbReference>
<proteinExistence type="predicted"/>
<keyword evidence="1" id="KW-0560">Oxidoreductase</keyword>
<reference evidence="3" key="1">
    <citation type="journal article" date="2014" name="Int. J. Syst. Evol. Microbiol.">
        <title>Complete genome sequence of Corynebacterium casei LMG S-19264T (=DSM 44701T), isolated from a smear-ripened cheese.</title>
        <authorList>
            <consortium name="US DOE Joint Genome Institute (JGI-PGF)"/>
            <person name="Walter F."/>
            <person name="Albersmeier A."/>
            <person name="Kalinowski J."/>
            <person name="Ruckert C."/>
        </authorList>
    </citation>
    <scope>NUCLEOTIDE SEQUENCE</scope>
    <source>
        <strain evidence="3">JCM 4391</strain>
    </source>
</reference>
<gene>
    <name evidence="3" type="ORF">GCM10010274_63710</name>
</gene>
<dbReference type="Pfam" id="PF01266">
    <property type="entry name" value="DAO"/>
    <property type="match status" value="1"/>
</dbReference>
<dbReference type="AlphaFoldDB" id="A0A918I469"/>
<dbReference type="EMBL" id="BMTP01000027">
    <property type="protein sequence ID" value="GGU66324.1"/>
    <property type="molecule type" value="Genomic_DNA"/>
</dbReference>
<dbReference type="GO" id="GO:0016491">
    <property type="term" value="F:oxidoreductase activity"/>
    <property type="evidence" value="ECO:0007669"/>
    <property type="project" value="UniProtKB-KW"/>
</dbReference>
<comment type="caution">
    <text evidence="3">The sequence shown here is derived from an EMBL/GenBank/DDBJ whole genome shotgun (WGS) entry which is preliminary data.</text>
</comment>
<accession>A0A918I469</accession>
<dbReference type="PANTHER" id="PTHR13847">
    <property type="entry name" value="SARCOSINE DEHYDROGENASE-RELATED"/>
    <property type="match status" value="1"/>
</dbReference>
<sequence>MGQDVVSADVVVVGDGVLGRSIAYALASADRGVRVVLCGRSGPGASPAAGAMLGVLGEVTPASLDKPHNALRLQMAIEAAGRWPSWRDAVRRHAAAAAPASDGYGKGTFMLLNAVSAPLDERAFAAVRTAGQKHGLPVEDIDPTDIPAYRPLDNDRALRALHLPEEGFLDARRWLATLDAALDALPNATRTGNARLTTTARGYAIHTAEAVRTARMAVIAAGAWTSSLISELAPDIHLLPVLSVEGTALTIGAPTPLPAVLRTPNRAYACGLHTVPQADGAWYVGASAAPALGPGSAPTAGGLRFLLDAALGQLHHHLATSAVHQVHHGNRPIGLDGHPLLGPTARPGLWVATGTHRDGLHTSPLIAQELAKAILGERPSSWLAPWRPDRILINDWSVEDAVREAAVHHHALTAESRMRPPLTGSWPDALEQAYRHHMNEVYASMPEGYVLPPDLAPLGYEHQEALAALARSYVDRSHKGDASVG</sequence>
<dbReference type="Gene3D" id="3.30.9.10">
    <property type="entry name" value="D-Amino Acid Oxidase, subunit A, domain 2"/>
    <property type="match status" value="1"/>
</dbReference>
<evidence type="ECO:0000259" key="2">
    <source>
        <dbReference type="Pfam" id="PF01266"/>
    </source>
</evidence>
<dbReference type="Proteomes" id="UP000636661">
    <property type="component" value="Unassembled WGS sequence"/>
</dbReference>
<protein>
    <recommendedName>
        <fullName evidence="2">FAD dependent oxidoreductase domain-containing protein</fullName>
    </recommendedName>
</protein>